<feature type="active site" description="O-isoaspartyl threonine intermediate" evidence="3">
    <location>
        <position position="28"/>
    </location>
</feature>
<dbReference type="InterPro" id="IPR036152">
    <property type="entry name" value="Asp/glu_Ase-like_sf"/>
</dbReference>
<dbReference type="PIRSF" id="PIRSF001220">
    <property type="entry name" value="L-ASNase_gatD"/>
    <property type="match status" value="1"/>
</dbReference>
<dbReference type="InterPro" id="IPR027473">
    <property type="entry name" value="L-asparaginase_C"/>
</dbReference>
<dbReference type="Gene3D" id="3.40.50.40">
    <property type="match status" value="1"/>
</dbReference>
<evidence type="ECO:0000256" key="1">
    <source>
        <dbReference type="ARBA" id="ARBA00010518"/>
    </source>
</evidence>
<dbReference type="Gene3D" id="3.40.50.1170">
    <property type="entry name" value="L-asparaginase, N-terminal domain"/>
    <property type="match status" value="1"/>
</dbReference>
<dbReference type="GO" id="GO:0004067">
    <property type="term" value="F:asparaginase activity"/>
    <property type="evidence" value="ECO:0007669"/>
    <property type="project" value="UniProtKB-UniRule"/>
</dbReference>
<dbReference type="PIRSF" id="PIRSF500176">
    <property type="entry name" value="L_ASNase"/>
    <property type="match status" value="1"/>
</dbReference>
<dbReference type="SMART" id="SM00870">
    <property type="entry name" value="Asparaginase"/>
    <property type="match status" value="1"/>
</dbReference>
<dbReference type="FunFam" id="3.40.50.1170:FF:000001">
    <property type="entry name" value="L-asparaginase 2"/>
    <property type="match status" value="1"/>
</dbReference>
<dbReference type="KEGG" id="mmes:MMSR116_09025"/>
<evidence type="ECO:0000256" key="3">
    <source>
        <dbReference type="PIRSR" id="PIRSR001220-1"/>
    </source>
</evidence>
<proteinExistence type="inferred from homology"/>
<dbReference type="PRINTS" id="PR00139">
    <property type="entry name" value="ASNGLNASE"/>
</dbReference>
<organism evidence="6 7">
    <name type="scientific">Methylobacterium mesophilicum SR1.6/6</name>
    <dbReference type="NCBI Taxonomy" id="908290"/>
    <lineage>
        <taxon>Bacteria</taxon>
        <taxon>Pseudomonadati</taxon>
        <taxon>Pseudomonadota</taxon>
        <taxon>Alphaproteobacteria</taxon>
        <taxon>Hyphomicrobiales</taxon>
        <taxon>Methylobacteriaceae</taxon>
        <taxon>Methylobacterium</taxon>
    </lineage>
</organism>
<evidence type="ECO:0000259" key="4">
    <source>
        <dbReference type="Pfam" id="PF00710"/>
    </source>
</evidence>
<dbReference type="Pfam" id="PF00710">
    <property type="entry name" value="Asparaginase"/>
    <property type="match status" value="1"/>
</dbReference>
<comment type="similarity">
    <text evidence="1">Belongs to the asparaginase 1 family.</text>
</comment>
<dbReference type="InterPro" id="IPR037152">
    <property type="entry name" value="L-asparaginase_N_sf"/>
</dbReference>
<reference evidence="6 7" key="2">
    <citation type="journal article" date="2013" name="Genome Announc.">
        <title>Draft Genome Sequence of Methylobacterium mesophilicum Strain SR1.6/6, Isolated from Citrus sinensis.</title>
        <authorList>
            <person name="Marinho Almeida D."/>
            <person name="Dini-Andreote F."/>
            <person name="Camargo Neves A.A."/>
            <person name="Juca Ramos R.T."/>
            <person name="Andreote F.D."/>
            <person name="Carneiro A.R."/>
            <person name="Oliveira de Souza Lima A."/>
            <person name="Caracciolo Gomes de Sa P.H."/>
            <person name="Ribeiro Barbosa M.S."/>
            <person name="Araujo W.L."/>
            <person name="Silva A."/>
        </authorList>
    </citation>
    <scope>NUCLEOTIDE SEQUENCE [LARGE SCALE GENOMIC DNA]</scope>
    <source>
        <strain evidence="6 7">SR1.6/6</strain>
    </source>
</reference>
<dbReference type="InterPro" id="IPR040919">
    <property type="entry name" value="Asparaginase_C"/>
</dbReference>
<dbReference type="PROSITE" id="PS51732">
    <property type="entry name" value="ASN_GLN_ASE_3"/>
    <property type="match status" value="1"/>
</dbReference>
<protein>
    <submittedName>
        <fullName evidence="6">Asparaginase</fullName>
    </submittedName>
</protein>
<dbReference type="InterPro" id="IPR006034">
    <property type="entry name" value="Asparaginase/glutaminase-like"/>
</dbReference>
<reference evidence="6 7" key="1">
    <citation type="journal article" date="2012" name="Genet. Mol. Biol.">
        <title>Analysis of 16S rRNA and mxaF genes revealing insights into Methylobacterium niche-specific plant association.</title>
        <authorList>
            <person name="Dourado M.N."/>
            <person name="Andreote F.D."/>
            <person name="Dini-Andreote F."/>
            <person name="Conti R."/>
            <person name="Araujo J.M."/>
            <person name="Araujo W.L."/>
        </authorList>
    </citation>
    <scope>NUCLEOTIDE SEQUENCE [LARGE SCALE GENOMIC DNA]</scope>
    <source>
        <strain evidence="6 7">SR1.6/6</strain>
    </source>
</reference>
<dbReference type="InterPro" id="IPR004550">
    <property type="entry name" value="AsnASE_II"/>
</dbReference>
<name>A0A6B9FJT7_9HYPH</name>
<feature type="domain" description="L-asparaginase N-terminal" evidence="4">
    <location>
        <begin position="19"/>
        <end position="215"/>
    </location>
</feature>
<evidence type="ECO:0000313" key="6">
    <source>
        <dbReference type="EMBL" id="QGY02006.1"/>
    </source>
</evidence>
<evidence type="ECO:0000313" key="7">
    <source>
        <dbReference type="Proteomes" id="UP000012488"/>
    </source>
</evidence>
<dbReference type="OrthoDB" id="9788068at2"/>
<dbReference type="InterPro" id="IPR027474">
    <property type="entry name" value="L-asparaginase_N"/>
</dbReference>
<dbReference type="Pfam" id="PF17763">
    <property type="entry name" value="Asparaginase_C"/>
    <property type="match status" value="1"/>
</dbReference>
<dbReference type="GO" id="GO:0006528">
    <property type="term" value="P:asparagine metabolic process"/>
    <property type="evidence" value="ECO:0007669"/>
    <property type="project" value="InterPro"/>
</dbReference>
<dbReference type="EMBL" id="CP043538">
    <property type="protein sequence ID" value="QGY02006.1"/>
    <property type="molecule type" value="Genomic_DNA"/>
</dbReference>
<evidence type="ECO:0000259" key="5">
    <source>
        <dbReference type="Pfam" id="PF17763"/>
    </source>
</evidence>
<dbReference type="CDD" id="cd08964">
    <property type="entry name" value="L-asparaginase_II"/>
    <property type="match status" value="1"/>
</dbReference>
<dbReference type="AlphaFoldDB" id="A0A6B9FJT7"/>
<dbReference type="SUPFAM" id="SSF53774">
    <property type="entry name" value="Glutaminase/Asparaginase"/>
    <property type="match status" value="1"/>
</dbReference>
<gene>
    <name evidence="6" type="ORF">MMSR116_09025</name>
</gene>
<dbReference type="RefSeq" id="WP_010684777.1">
    <property type="nucleotide sequence ID" value="NZ_CP043538.1"/>
</dbReference>
<feature type="domain" description="Asparaginase/glutaminase C-terminal" evidence="5">
    <location>
        <begin position="235"/>
        <end position="343"/>
    </location>
</feature>
<dbReference type="PANTHER" id="PTHR11707">
    <property type="entry name" value="L-ASPARAGINASE"/>
    <property type="match status" value="1"/>
</dbReference>
<keyword evidence="2" id="KW-0378">Hydrolase</keyword>
<accession>A0A6B9FJT7</accession>
<dbReference type="PANTHER" id="PTHR11707:SF28">
    <property type="entry name" value="60 KDA LYSOPHOSPHOLIPASE"/>
    <property type="match status" value="1"/>
</dbReference>
<evidence type="ECO:0000256" key="2">
    <source>
        <dbReference type="ARBA" id="ARBA00022801"/>
    </source>
</evidence>
<dbReference type="Proteomes" id="UP000012488">
    <property type="component" value="Chromosome"/>
</dbReference>
<sequence length="346" mass="35742">MAAGSATEQAAAHGTGLPKVAFIGTGGTISSLGRDALDILDYTATDRRLEAGGILEAVPELTGVARVVPVPFRAVPSPAIGFAEWRDLVRLCEQLAAEHPDLAGIVIGHGTATLEETAYALSLTLTVDLPVVLVGSQRPMSALSTDAKLNLVAAVRVAAAPASRGRGVLVVLNDEIQAAREVTKTSVARLQTFRTPDFGVLGHVDGDSVRYYRRSERATAPGTPFDIRPLAALPRVDIAYGYADADGTAVRAFRAAGARGLVAAGLAPGMTPPAEAEALEAAAAAGLVVVMSTRAGSGVVPLTTRLRSRGILSADNLTPQKARILLALALTVTGEPEVVARLFATY</sequence>